<feature type="repeat" description="TPR" evidence="1">
    <location>
        <begin position="229"/>
        <end position="262"/>
    </location>
</feature>
<dbReference type="EMBL" id="JBHSBL010000026">
    <property type="protein sequence ID" value="MFC4070832.1"/>
    <property type="molecule type" value="Genomic_DNA"/>
</dbReference>
<dbReference type="Proteomes" id="UP001595867">
    <property type="component" value="Unassembled WGS sequence"/>
</dbReference>
<dbReference type="PANTHER" id="PTHR47691">
    <property type="entry name" value="REGULATOR-RELATED"/>
    <property type="match status" value="1"/>
</dbReference>
<dbReference type="RefSeq" id="WP_378071709.1">
    <property type="nucleotide sequence ID" value="NZ_JBHSBL010000026.1"/>
</dbReference>
<sequence>MSENAVLRHAESGDWEHAVAHAQRAVAAGRPLDAEDAWPAVMVLYLRGDLVGASAVRAMARPGGGEADRALLAAWSASVAWARGEVDACRDLAEEALARAAGEPRALAAAHTALALLAAAEGDRRGNERHYALGLAAAERCEDRTQQLRIRTNRASQRMEEGDLTGALSELDHVLWRFGFGPDAHPNGLGLAHNNRAEILIRAGRLAEARDGFRTALTVLQRAGAAGVAYALAGLGETHEARGDLTQARAAYEEAVEVAGERGFSQALVPALCGLARVLAATGDVTAARTAGRRAVAEATSLTAPQAYAAAGWAALPEDPAAARGHADEAIELARTGRRPAAL</sequence>
<keyword evidence="1" id="KW-0802">TPR repeat</keyword>
<dbReference type="Gene3D" id="1.25.40.10">
    <property type="entry name" value="Tetratricopeptide repeat domain"/>
    <property type="match status" value="1"/>
</dbReference>
<comment type="caution">
    <text evidence="2">The sequence shown here is derived from an EMBL/GenBank/DDBJ whole genome shotgun (WGS) entry which is preliminary data.</text>
</comment>
<dbReference type="PROSITE" id="PS50005">
    <property type="entry name" value="TPR"/>
    <property type="match status" value="1"/>
</dbReference>
<evidence type="ECO:0000313" key="2">
    <source>
        <dbReference type="EMBL" id="MFC4070832.1"/>
    </source>
</evidence>
<name>A0ABV8J2X3_9ACTN</name>
<proteinExistence type="predicted"/>
<protein>
    <submittedName>
        <fullName evidence="2">Tetratricopeptide repeat protein</fullName>
    </submittedName>
</protein>
<keyword evidence="3" id="KW-1185">Reference proteome</keyword>
<dbReference type="PANTHER" id="PTHR47691:SF3">
    <property type="entry name" value="HTH-TYPE TRANSCRIPTIONAL REGULATOR RV0890C-RELATED"/>
    <property type="match status" value="1"/>
</dbReference>
<organism evidence="2 3">
    <name type="scientific">Actinoplanes subglobosus</name>
    <dbReference type="NCBI Taxonomy" id="1547892"/>
    <lineage>
        <taxon>Bacteria</taxon>
        <taxon>Bacillati</taxon>
        <taxon>Actinomycetota</taxon>
        <taxon>Actinomycetes</taxon>
        <taxon>Micromonosporales</taxon>
        <taxon>Micromonosporaceae</taxon>
        <taxon>Actinoplanes</taxon>
    </lineage>
</organism>
<dbReference type="InterPro" id="IPR019734">
    <property type="entry name" value="TPR_rpt"/>
</dbReference>
<evidence type="ECO:0000313" key="3">
    <source>
        <dbReference type="Proteomes" id="UP001595867"/>
    </source>
</evidence>
<dbReference type="SUPFAM" id="SSF48452">
    <property type="entry name" value="TPR-like"/>
    <property type="match status" value="1"/>
</dbReference>
<dbReference type="Pfam" id="PF13424">
    <property type="entry name" value="TPR_12"/>
    <property type="match status" value="1"/>
</dbReference>
<evidence type="ECO:0000256" key="1">
    <source>
        <dbReference type="PROSITE-ProRule" id="PRU00339"/>
    </source>
</evidence>
<dbReference type="SMART" id="SM00028">
    <property type="entry name" value="TPR"/>
    <property type="match status" value="3"/>
</dbReference>
<feature type="non-terminal residue" evidence="2">
    <location>
        <position position="343"/>
    </location>
</feature>
<accession>A0ABV8J2X3</accession>
<dbReference type="InterPro" id="IPR011990">
    <property type="entry name" value="TPR-like_helical_dom_sf"/>
</dbReference>
<gene>
    <name evidence="2" type="ORF">ACFO0C_38395</name>
</gene>
<reference evidence="3" key="1">
    <citation type="journal article" date="2019" name="Int. J. Syst. Evol. Microbiol.">
        <title>The Global Catalogue of Microorganisms (GCM) 10K type strain sequencing project: providing services to taxonomists for standard genome sequencing and annotation.</title>
        <authorList>
            <consortium name="The Broad Institute Genomics Platform"/>
            <consortium name="The Broad Institute Genome Sequencing Center for Infectious Disease"/>
            <person name="Wu L."/>
            <person name="Ma J."/>
        </authorList>
    </citation>
    <scope>NUCLEOTIDE SEQUENCE [LARGE SCALE GENOMIC DNA]</scope>
    <source>
        <strain evidence="3">TBRC 5832</strain>
    </source>
</reference>